<comment type="caution">
    <text evidence="1">The sequence shown here is derived from an EMBL/GenBank/DDBJ whole genome shotgun (WGS) entry which is preliminary data.</text>
</comment>
<name>A0A6B2NMP4_9RHOB</name>
<gene>
    <name evidence="1" type="ORF">G0P99_10495</name>
</gene>
<protein>
    <submittedName>
        <fullName evidence="1">DUF3489 domain-containing protein</fullName>
    </submittedName>
</protein>
<reference evidence="1" key="1">
    <citation type="submission" date="2020-02" db="EMBL/GenBank/DDBJ databases">
        <title>Delineation of the pyrene-degrading pathway in Roseobacter clade bacteria by genomic analysis.</title>
        <authorList>
            <person name="Zhou H."/>
            <person name="Wang H."/>
        </authorList>
    </citation>
    <scope>NUCLEOTIDE SEQUENCE</scope>
    <source>
        <strain evidence="1">PrR005</strain>
    </source>
</reference>
<dbReference type="RefSeq" id="WP_164129528.1">
    <property type="nucleotide sequence ID" value="NZ_JAAGOX010000013.1"/>
</dbReference>
<accession>A0A6B2NMP4</accession>
<dbReference type="InterPro" id="IPR021880">
    <property type="entry name" value="DUF3489"/>
</dbReference>
<organism evidence="1">
    <name type="scientific">Ruegeria sp. PrR005</name>
    <dbReference type="NCBI Taxonomy" id="2706882"/>
    <lineage>
        <taxon>Bacteria</taxon>
        <taxon>Pseudomonadati</taxon>
        <taxon>Pseudomonadota</taxon>
        <taxon>Alphaproteobacteria</taxon>
        <taxon>Rhodobacterales</taxon>
        <taxon>Roseobacteraceae</taxon>
        <taxon>Ruegeria</taxon>
    </lineage>
</organism>
<sequence length="177" mass="18433">MTQLSDTQALILSAAAQRPEHIALPLPESLRGGAAAKVVGAMLAKGFLEEVEADMRKGELVWRETGDGHGVTLVATDAGLAAIGIEPDTAAAPEPAPKTRTPREGTKQATLIAMLRAPGGATIEEIMAATGWQSHTVRGAMAGALKKRLGLEVTSEKVEGRGRVYKLPAACGHLPKK</sequence>
<dbReference type="AlphaFoldDB" id="A0A6B2NMP4"/>
<evidence type="ECO:0000313" key="1">
    <source>
        <dbReference type="EMBL" id="NDW45391.1"/>
    </source>
</evidence>
<dbReference type="Pfam" id="PF11994">
    <property type="entry name" value="DUF3489"/>
    <property type="match status" value="1"/>
</dbReference>
<proteinExistence type="predicted"/>
<dbReference type="EMBL" id="JAAGOX010000013">
    <property type="protein sequence ID" value="NDW45391.1"/>
    <property type="molecule type" value="Genomic_DNA"/>
</dbReference>